<feature type="domain" description="MULE transposase" evidence="1">
    <location>
        <begin position="290"/>
        <end position="384"/>
    </location>
</feature>
<dbReference type="PANTHER" id="PTHR31973">
    <property type="entry name" value="POLYPROTEIN, PUTATIVE-RELATED"/>
    <property type="match status" value="1"/>
</dbReference>
<dbReference type="InterPro" id="IPR018289">
    <property type="entry name" value="MULE_transposase_dom"/>
</dbReference>
<accession>A0AAD9X5M1</accession>
<dbReference type="Proteomes" id="UP001280121">
    <property type="component" value="Unassembled WGS sequence"/>
</dbReference>
<dbReference type="EMBL" id="JANJYI010000004">
    <property type="protein sequence ID" value="KAK2653177.1"/>
    <property type="molecule type" value="Genomic_DNA"/>
</dbReference>
<name>A0AAD9X5M1_9ROSI</name>
<proteinExistence type="predicted"/>
<dbReference type="PANTHER" id="PTHR31973:SF195">
    <property type="entry name" value="MUDR FAMILY TRANSPOSASE"/>
    <property type="match status" value="1"/>
</dbReference>
<dbReference type="Pfam" id="PF10551">
    <property type="entry name" value="MULE"/>
    <property type="match status" value="1"/>
</dbReference>
<organism evidence="2 3">
    <name type="scientific">Dipteronia dyeriana</name>
    <dbReference type="NCBI Taxonomy" id="168575"/>
    <lineage>
        <taxon>Eukaryota</taxon>
        <taxon>Viridiplantae</taxon>
        <taxon>Streptophyta</taxon>
        <taxon>Embryophyta</taxon>
        <taxon>Tracheophyta</taxon>
        <taxon>Spermatophyta</taxon>
        <taxon>Magnoliopsida</taxon>
        <taxon>eudicotyledons</taxon>
        <taxon>Gunneridae</taxon>
        <taxon>Pentapetalae</taxon>
        <taxon>rosids</taxon>
        <taxon>malvids</taxon>
        <taxon>Sapindales</taxon>
        <taxon>Sapindaceae</taxon>
        <taxon>Hippocastanoideae</taxon>
        <taxon>Acereae</taxon>
        <taxon>Dipteronia</taxon>
    </lineage>
</organism>
<sequence>MRSVPDIAQEGSDNQGLYVLKNLSYDELVSIVQTIVKFDENKYSADLLSISIVPGTTCRTFIRNNDDVQFMLGEDSVIPQVCASLIERPAGGVISEDISHRDNTQQFQSSGRSNQLFTERSGIDGQENRCVIPQEVAAHDNILGPQFDDVYGCQIEMNGRQYNHQYNEIYNDINNEQNITPNVGLIHEVDNEGNFNPVDNVEDNEDDEEHVQTERRVRHVQKFSSNAPDITGTSEVRANVTPYDSDNTITWVIPGAESYLFGMGGSRNLVEDEPTSMIYKGGFRTCMLPVIAVDSTHLKGRFWGTMFVTTAQDGNKQVYPNAFGYGDLENNLSWEWFVDSLKGALGYIDELVFISDRHASIEARISKEFPYVTHTICCWHFTENIKKRFHRKDVSTIMDNVDRAYTEFEYNRHMEELRNLHQNAYDYVIDADPHKWSRVHCLERRYRVMTIKVEECINSCLKFARQLPMLTLAEFIRSMLQRWFHDHYRAVQSMRHQLTDATHLVILKCMEKCGFMTVNPVDWNIFSVKGSGK</sequence>
<dbReference type="AlphaFoldDB" id="A0AAD9X5M1"/>
<protein>
    <recommendedName>
        <fullName evidence="1">MULE transposase domain-containing protein</fullName>
    </recommendedName>
</protein>
<evidence type="ECO:0000313" key="2">
    <source>
        <dbReference type="EMBL" id="KAK2653177.1"/>
    </source>
</evidence>
<reference evidence="2" key="1">
    <citation type="journal article" date="2023" name="Plant J.">
        <title>Genome sequences and population genomics provide insights into the demographic history, inbreeding, and mutation load of two 'living fossil' tree species of Dipteronia.</title>
        <authorList>
            <person name="Feng Y."/>
            <person name="Comes H.P."/>
            <person name="Chen J."/>
            <person name="Zhu S."/>
            <person name="Lu R."/>
            <person name="Zhang X."/>
            <person name="Li P."/>
            <person name="Qiu J."/>
            <person name="Olsen K.M."/>
            <person name="Qiu Y."/>
        </authorList>
    </citation>
    <scope>NUCLEOTIDE SEQUENCE</scope>
    <source>
        <strain evidence="2">KIB01</strain>
    </source>
</reference>
<comment type="caution">
    <text evidence="2">The sequence shown here is derived from an EMBL/GenBank/DDBJ whole genome shotgun (WGS) entry which is preliminary data.</text>
</comment>
<keyword evidence="3" id="KW-1185">Reference proteome</keyword>
<gene>
    <name evidence="2" type="ORF">Ddye_013033</name>
</gene>
<evidence type="ECO:0000259" key="1">
    <source>
        <dbReference type="Pfam" id="PF10551"/>
    </source>
</evidence>
<evidence type="ECO:0000313" key="3">
    <source>
        <dbReference type="Proteomes" id="UP001280121"/>
    </source>
</evidence>